<keyword evidence="5 7" id="KW-0456">Lyase</keyword>
<dbReference type="InterPro" id="IPR010977">
    <property type="entry name" value="Aromatic_deC"/>
</dbReference>
<dbReference type="GO" id="GO:0019752">
    <property type="term" value="P:carboxylic acid metabolic process"/>
    <property type="evidence" value="ECO:0007669"/>
    <property type="project" value="InterPro"/>
</dbReference>
<dbReference type="RefSeq" id="WP_081165749.1">
    <property type="nucleotide sequence ID" value="NZ_LWBP01000188.1"/>
</dbReference>
<dbReference type="PANTHER" id="PTHR11999">
    <property type="entry name" value="GROUP II PYRIDOXAL-5-PHOSPHATE DECARBOXYLASE"/>
    <property type="match status" value="1"/>
</dbReference>
<evidence type="ECO:0000256" key="6">
    <source>
        <dbReference type="PIRSR" id="PIRSR602129-50"/>
    </source>
</evidence>
<dbReference type="InterPro" id="IPR015421">
    <property type="entry name" value="PyrdxlP-dep_Trfase_major"/>
</dbReference>
<evidence type="ECO:0000256" key="3">
    <source>
        <dbReference type="ARBA" id="ARBA00022793"/>
    </source>
</evidence>
<evidence type="ECO:0000256" key="1">
    <source>
        <dbReference type="ARBA" id="ARBA00001933"/>
    </source>
</evidence>
<name>A0A1V9FJG4_9BACT</name>
<dbReference type="PROSITE" id="PS00392">
    <property type="entry name" value="DDC_GAD_HDC_YDC"/>
    <property type="match status" value="1"/>
</dbReference>
<dbReference type="Pfam" id="PF00282">
    <property type="entry name" value="Pyridoxal_deC"/>
    <property type="match status" value="1"/>
</dbReference>
<keyword evidence="3" id="KW-0210">Decarboxylase</keyword>
<dbReference type="STRING" id="550983.A4R26_03165"/>
<dbReference type="Gene3D" id="3.40.640.10">
    <property type="entry name" value="Type I PLP-dependent aspartate aminotransferase-like (Major domain)"/>
    <property type="match status" value="1"/>
</dbReference>
<keyword evidence="9" id="KW-1185">Reference proteome</keyword>
<proteinExistence type="inferred from homology"/>
<reference evidence="9" key="1">
    <citation type="submission" date="2016-04" db="EMBL/GenBank/DDBJ databases">
        <authorList>
            <person name="Chen L."/>
            <person name="Zhuang W."/>
            <person name="Wang G."/>
        </authorList>
    </citation>
    <scope>NUCLEOTIDE SEQUENCE [LARGE SCALE GENOMIC DNA]</scope>
    <source>
        <strain evidence="9">208</strain>
    </source>
</reference>
<dbReference type="Proteomes" id="UP000192276">
    <property type="component" value="Unassembled WGS sequence"/>
</dbReference>
<evidence type="ECO:0000256" key="2">
    <source>
        <dbReference type="ARBA" id="ARBA00009533"/>
    </source>
</evidence>
<dbReference type="PANTHER" id="PTHR11999:SF70">
    <property type="entry name" value="MIP05841P"/>
    <property type="match status" value="1"/>
</dbReference>
<comment type="similarity">
    <text evidence="2 7">Belongs to the group II decarboxylase family.</text>
</comment>
<evidence type="ECO:0000313" key="8">
    <source>
        <dbReference type="EMBL" id="OQP58470.1"/>
    </source>
</evidence>
<dbReference type="PRINTS" id="PR00800">
    <property type="entry name" value="YHDCRBOXLASE"/>
</dbReference>
<dbReference type="Gene3D" id="3.90.1150.10">
    <property type="entry name" value="Aspartate Aminotransferase, domain 1"/>
    <property type="match status" value="1"/>
</dbReference>
<dbReference type="InterPro" id="IPR002129">
    <property type="entry name" value="PyrdxlP-dep_de-COase"/>
</dbReference>
<evidence type="ECO:0000313" key="9">
    <source>
        <dbReference type="Proteomes" id="UP000192276"/>
    </source>
</evidence>
<comment type="cofactor">
    <cofactor evidence="1 6 7">
        <name>pyridoxal 5'-phosphate</name>
        <dbReference type="ChEBI" id="CHEBI:597326"/>
    </cofactor>
</comment>
<evidence type="ECO:0000256" key="5">
    <source>
        <dbReference type="ARBA" id="ARBA00023239"/>
    </source>
</evidence>
<accession>A0A1V9FJG4</accession>
<dbReference type="GO" id="GO:0016831">
    <property type="term" value="F:carboxy-lyase activity"/>
    <property type="evidence" value="ECO:0007669"/>
    <property type="project" value="UniProtKB-KW"/>
</dbReference>
<comment type="caution">
    <text evidence="8">The sequence shown here is derived from an EMBL/GenBank/DDBJ whole genome shotgun (WGS) entry which is preliminary data.</text>
</comment>
<dbReference type="InterPro" id="IPR021115">
    <property type="entry name" value="Pyridoxal-P_BS"/>
</dbReference>
<protein>
    <submittedName>
        <fullName evidence="8">Amino acid decarboxylase</fullName>
    </submittedName>
</protein>
<dbReference type="EMBL" id="LWBP01000188">
    <property type="protein sequence ID" value="OQP58470.1"/>
    <property type="molecule type" value="Genomic_DNA"/>
</dbReference>
<dbReference type="OrthoDB" id="9803665at2"/>
<evidence type="ECO:0000256" key="4">
    <source>
        <dbReference type="ARBA" id="ARBA00022898"/>
    </source>
</evidence>
<keyword evidence="4 6" id="KW-0663">Pyridoxal phosphate</keyword>
<evidence type="ECO:0000256" key="7">
    <source>
        <dbReference type="RuleBase" id="RU000382"/>
    </source>
</evidence>
<dbReference type="AlphaFoldDB" id="A0A1V9FJG4"/>
<sequence>MKKEAVITEERTLDPQYWSALNELGHRMLDDLFYYLETSRQRPVYTKPTAAAIDSMQQPVPEMPQDAVSVYEDFLKHVLPYNTNNIHPRFWAWVQGGGTPLGMLADMLASGMNANVSIGDSMPMHVEKQVLDWSKQIMGFPETASGLLISGASLANITALVVARHHADRNIKTKGLQSLPGPLTIYGSSETHNCVMKGVEVIGIGSDNFRKVPVDENYRIRTDVLQRMIVEDIAAGCRPFCIVGNAGTVNTGAIDALDELAAIAKEHNLWLHVDGAFGAIPNLLPEFASRLKGLELANSLSFDFHKWMYVNYEAACVLVRDPELHREAFAYAVSYLMVHDRGLSAGPDGYNNYGMELSRGFKALKVWMSLKQYGLETYRTLIRQNLQQAQYLAELVQNDPLLELMAPVPLNIVCFRYNPANMLTGELNNLNREILMRLHEKGIAAPSYTLLNGQYCIRVAITNHRSQFNDFELLVNEIAAIGKEVVSSKW</sequence>
<dbReference type="Gene3D" id="1.20.1340.10">
    <property type="entry name" value="dopa decarboxylase, N-terminal domain"/>
    <property type="match status" value="1"/>
</dbReference>
<feature type="modified residue" description="N6-(pyridoxal phosphate)lysine" evidence="6">
    <location>
        <position position="306"/>
    </location>
</feature>
<dbReference type="InterPro" id="IPR015424">
    <property type="entry name" value="PyrdxlP-dep_Trfase"/>
</dbReference>
<dbReference type="GO" id="GO:0006520">
    <property type="term" value="P:amino acid metabolic process"/>
    <property type="evidence" value="ECO:0007669"/>
    <property type="project" value="InterPro"/>
</dbReference>
<gene>
    <name evidence="8" type="ORF">A4R26_03165</name>
</gene>
<dbReference type="GO" id="GO:0030170">
    <property type="term" value="F:pyridoxal phosphate binding"/>
    <property type="evidence" value="ECO:0007669"/>
    <property type="project" value="InterPro"/>
</dbReference>
<dbReference type="SUPFAM" id="SSF53383">
    <property type="entry name" value="PLP-dependent transferases"/>
    <property type="match status" value="1"/>
</dbReference>
<dbReference type="InterPro" id="IPR015422">
    <property type="entry name" value="PyrdxlP-dep_Trfase_small"/>
</dbReference>
<organism evidence="8 9">
    <name type="scientific">Niastella populi</name>
    <dbReference type="NCBI Taxonomy" id="550983"/>
    <lineage>
        <taxon>Bacteria</taxon>
        <taxon>Pseudomonadati</taxon>
        <taxon>Bacteroidota</taxon>
        <taxon>Chitinophagia</taxon>
        <taxon>Chitinophagales</taxon>
        <taxon>Chitinophagaceae</taxon>
        <taxon>Niastella</taxon>
    </lineage>
</organism>